<dbReference type="InterPro" id="IPR025667">
    <property type="entry name" value="SprB_repeat"/>
</dbReference>
<dbReference type="NCBIfam" id="TIGR04131">
    <property type="entry name" value="Bac_Flav_CTERM"/>
    <property type="match status" value="1"/>
</dbReference>
<gene>
    <name evidence="1" type="ORF">MYF79_15840</name>
</gene>
<dbReference type="Pfam" id="PF13585">
    <property type="entry name" value="CHU_C"/>
    <property type="match status" value="1"/>
</dbReference>
<dbReference type="Proteomes" id="UP000830198">
    <property type="component" value="Chromosome"/>
</dbReference>
<proteinExistence type="predicted"/>
<dbReference type="EMBL" id="CP095855">
    <property type="protein sequence ID" value="UPK72763.1"/>
    <property type="molecule type" value="Genomic_DNA"/>
</dbReference>
<dbReference type="RefSeq" id="WP_247814941.1">
    <property type="nucleotide sequence ID" value="NZ_CP095855.1"/>
</dbReference>
<dbReference type="Pfam" id="PF13573">
    <property type="entry name" value="SprB"/>
    <property type="match status" value="3"/>
</dbReference>
<protein>
    <submittedName>
        <fullName evidence="1">Gliding motility-associated C-terminal domain-containing protein</fullName>
    </submittedName>
</protein>
<dbReference type="InterPro" id="IPR013783">
    <property type="entry name" value="Ig-like_fold"/>
</dbReference>
<sequence>MKVFVRLSRQWSTVCRRCSFLVGGKRITRTGLQFLCCLFIAGVSAHSATAQDIPLTNPSLEDKPKDNKAPKGWLIAAQTPDVQPGMYKVFVPPTDGNSYVGLHSGPGYLEGIAQELATVMRGGRSYTMSLDLAYYAAYVYRGCYGNVSVYGGNTPSDTAELLWNSGDFYHTGWQRYAVSLNPSADYKYLSIYATVSTAPCTSKYGVVALIDNLSPQLSEAPQISIAATNTCKGGNTGNISVNVTAGTAPFTYQWLPGGETGSRLSHLAAGDYQVTVTAANGLKVSGKVSIGESDLESAFTVTGALCNGDDQNLLQIHTTGGQPPYRYYLNNADQGVSTPLFYHLRAGNYTVKVEDGNGCYNKLENIRVTEPPALSLQQVSIKNTSCGNVQDGRIILMAEGGTPPYLYSIPAKHITQADSILQQLEAGWYRFAVSDSHGCTVEGQAGIEMESRDCAVYIPTAFSPNRDGINDVFRAKVNDAVTEFRLAVYGRWGNLVFETNDPDTGWDGAQKGTFLPVGSYVWMLTYTDSRKQGIKQQGTLVLIR</sequence>
<evidence type="ECO:0000313" key="1">
    <source>
        <dbReference type="EMBL" id="UPK72763.1"/>
    </source>
</evidence>
<name>A0ABY4IAT9_CHIFI</name>
<accession>A0ABY4IAT9</accession>
<evidence type="ECO:0000313" key="2">
    <source>
        <dbReference type="Proteomes" id="UP000830198"/>
    </source>
</evidence>
<reference evidence="1 2" key="1">
    <citation type="submission" date="2022-04" db="EMBL/GenBank/DDBJ databases">
        <title>The arsenic-methylating capacity of Chitinophaga filiformis YT5 during chitin decomposition.</title>
        <authorList>
            <person name="Chen G."/>
            <person name="Liang Y."/>
        </authorList>
    </citation>
    <scope>NUCLEOTIDE SEQUENCE [LARGE SCALE GENOMIC DNA]</scope>
    <source>
        <strain evidence="1 2">YT5</strain>
    </source>
</reference>
<organism evidence="1 2">
    <name type="scientific">Chitinophaga filiformis</name>
    <name type="common">Myxococcus filiformis</name>
    <name type="synonym">Flexibacter filiformis</name>
    <dbReference type="NCBI Taxonomy" id="104663"/>
    <lineage>
        <taxon>Bacteria</taxon>
        <taxon>Pseudomonadati</taxon>
        <taxon>Bacteroidota</taxon>
        <taxon>Chitinophagia</taxon>
        <taxon>Chitinophagales</taxon>
        <taxon>Chitinophagaceae</taxon>
        <taxon>Chitinophaga</taxon>
    </lineage>
</organism>
<dbReference type="InterPro" id="IPR026341">
    <property type="entry name" value="T9SS_type_B"/>
</dbReference>
<keyword evidence="2" id="KW-1185">Reference proteome</keyword>
<dbReference type="Gene3D" id="2.60.40.10">
    <property type="entry name" value="Immunoglobulins"/>
    <property type="match status" value="1"/>
</dbReference>